<dbReference type="InterPro" id="IPR005119">
    <property type="entry name" value="LysR_subst-bd"/>
</dbReference>
<evidence type="ECO:0000259" key="5">
    <source>
        <dbReference type="PROSITE" id="PS50931"/>
    </source>
</evidence>
<keyword evidence="4" id="KW-0804">Transcription</keyword>
<dbReference type="InterPro" id="IPR000847">
    <property type="entry name" value="LysR_HTH_N"/>
</dbReference>
<dbReference type="GO" id="GO:0003677">
    <property type="term" value="F:DNA binding"/>
    <property type="evidence" value="ECO:0007669"/>
    <property type="project" value="UniProtKB-KW"/>
</dbReference>
<dbReference type="Proteomes" id="UP000441523">
    <property type="component" value="Unassembled WGS sequence"/>
</dbReference>
<dbReference type="EMBL" id="VZZJ01000023">
    <property type="protein sequence ID" value="KAB1070817.1"/>
    <property type="molecule type" value="Genomic_DNA"/>
</dbReference>
<sequence>MEPLLDLKTLQVVAAVAETGSVTEVARRYGLTQSAVSQAIRRAEMTVGVPLLDRSRRPLMPTSAGRVLTSRIHDLNRDFDALLSSIRTMAALPERIDLRLGMVDSFAGTIGPHLVQELVDGAMALSLSAWSGLAASHAEALMRRAIDAAITCDAMEDLDDVERYPLFREPYLLIVPRNLGAMLAELDLREVLERHRLVRHSERSYVGSQVERHLRRLGIQPPRAFEFDTSDGLIGMVATGMGVAITTPLCLLQGIAHAANVDVLPLPGPGFSRELLLVTRRGNVPSLAPRIAALAQNITRTRAMPRILTLAHWLRRDFESLFPAGE</sequence>
<dbReference type="InterPro" id="IPR050950">
    <property type="entry name" value="HTH-type_LysR_regulators"/>
</dbReference>
<protein>
    <submittedName>
        <fullName evidence="6">LysR family transcriptional regulator</fullName>
    </submittedName>
</protein>
<dbReference type="SUPFAM" id="SSF53850">
    <property type="entry name" value="Periplasmic binding protein-like II"/>
    <property type="match status" value="1"/>
</dbReference>
<dbReference type="Gene3D" id="1.10.10.10">
    <property type="entry name" value="Winged helix-like DNA-binding domain superfamily/Winged helix DNA-binding domain"/>
    <property type="match status" value="1"/>
</dbReference>
<keyword evidence="2" id="KW-0805">Transcription regulation</keyword>
<dbReference type="InterPro" id="IPR036390">
    <property type="entry name" value="WH_DNA-bd_sf"/>
</dbReference>
<keyword evidence="3" id="KW-0238">DNA-binding</keyword>
<organism evidence="6 7">
    <name type="scientific">Methylobacterium planeticum</name>
    <dbReference type="NCBI Taxonomy" id="2615211"/>
    <lineage>
        <taxon>Bacteria</taxon>
        <taxon>Pseudomonadati</taxon>
        <taxon>Pseudomonadota</taxon>
        <taxon>Alphaproteobacteria</taxon>
        <taxon>Hyphomicrobiales</taxon>
        <taxon>Methylobacteriaceae</taxon>
        <taxon>Methylobacterium</taxon>
    </lineage>
</organism>
<dbReference type="GO" id="GO:0003700">
    <property type="term" value="F:DNA-binding transcription factor activity"/>
    <property type="evidence" value="ECO:0007669"/>
    <property type="project" value="InterPro"/>
</dbReference>
<reference evidence="6 7" key="1">
    <citation type="submission" date="2019-09" db="EMBL/GenBank/DDBJ databases">
        <title>YIM 132548 draft genome.</title>
        <authorList>
            <person name="Jiang L."/>
        </authorList>
    </citation>
    <scope>NUCLEOTIDE SEQUENCE [LARGE SCALE GENOMIC DNA]</scope>
    <source>
        <strain evidence="6 7">YIM 132548</strain>
    </source>
</reference>
<evidence type="ECO:0000313" key="6">
    <source>
        <dbReference type="EMBL" id="KAB1070817.1"/>
    </source>
</evidence>
<accession>A0A6N6MIC9</accession>
<evidence type="ECO:0000313" key="7">
    <source>
        <dbReference type="Proteomes" id="UP000441523"/>
    </source>
</evidence>
<comment type="caution">
    <text evidence="6">The sequence shown here is derived from an EMBL/GenBank/DDBJ whole genome shotgun (WGS) entry which is preliminary data.</text>
</comment>
<dbReference type="AlphaFoldDB" id="A0A6N6MIC9"/>
<dbReference type="CDD" id="cd05466">
    <property type="entry name" value="PBP2_LTTR_substrate"/>
    <property type="match status" value="1"/>
</dbReference>
<dbReference type="PROSITE" id="PS50931">
    <property type="entry name" value="HTH_LYSR"/>
    <property type="match status" value="1"/>
</dbReference>
<dbReference type="SUPFAM" id="SSF46785">
    <property type="entry name" value="Winged helix' DNA-binding domain"/>
    <property type="match status" value="1"/>
</dbReference>
<dbReference type="PANTHER" id="PTHR30419">
    <property type="entry name" value="HTH-TYPE TRANSCRIPTIONAL REGULATOR YBHD"/>
    <property type="match status" value="1"/>
</dbReference>
<dbReference type="Pfam" id="PF00126">
    <property type="entry name" value="HTH_1"/>
    <property type="match status" value="1"/>
</dbReference>
<feature type="domain" description="HTH lysR-type" evidence="5">
    <location>
        <begin position="5"/>
        <end position="62"/>
    </location>
</feature>
<gene>
    <name evidence="6" type="ORF">F6X51_21025</name>
</gene>
<evidence type="ECO:0000256" key="1">
    <source>
        <dbReference type="ARBA" id="ARBA00009437"/>
    </source>
</evidence>
<dbReference type="Gene3D" id="3.40.190.10">
    <property type="entry name" value="Periplasmic binding protein-like II"/>
    <property type="match status" value="2"/>
</dbReference>
<dbReference type="RefSeq" id="WP_150965639.1">
    <property type="nucleotide sequence ID" value="NZ_VZZJ01000023.1"/>
</dbReference>
<proteinExistence type="inferred from homology"/>
<comment type="similarity">
    <text evidence="1">Belongs to the LysR transcriptional regulatory family.</text>
</comment>
<keyword evidence="7" id="KW-1185">Reference proteome</keyword>
<evidence type="ECO:0000256" key="3">
    <source>
        <dbReference type="ARBA" id="ARBA00023125"/>
    </source>
</evidence>
<evidence type="ECO:0000256" key="4">
    <source>
        <dbReference type="ARBA" id="ARBA00023163"/>
    </source>
</evidence>
<dbReference type="Pfam" id="PF03466">
    <property type="entry name" value="LysR_substrate"/>
    <property type="match status" value="1"/>
</dbReference>
<evidence type="ECO:0000256" key="2">
    <source>
        <dbReference type="ARBA" id="ARBA00023015"/>
    </source>
</evidence>
<dbReference type="InterPro" id="IPR036388">
    <property type="entry name" value="WH-like_DNA-bd_sf"/>
</dbReference>
<dbReference type="GO" id="GO:0005829">
    <property type="term" value="C:cytosol"/>
    <property type="evidence" value="ECO:0007669"/>
    <property type="project" value="TreeGrafter"/>
</dbReference>
<name>A0A6N6MIC9_9HYPH</name>